<keyword evidence="1" id="KW-0472">Membrane</keyword>
<reference evidence="2 3" key="1">
    <citation type="journal article" date="2015" name="Stand. Genomic Sci.">
        <title>Genomic Encyclopedia of Bacterial and Archaeal Type Strains, Phase III: the genomes of soil and plant-associated and newly described type strains.</title>
        <authorList>
            <person name="Whitman W.B."/>
            <person name="Woyke T."/>
            <person name="Klenk H.P."/>
            <person name="Zhou Y."/>
            <person name="Lilburn T.G."/>
            <person name="Beck B.J."/>
            <person name="De Vos P."/>
            <person name="Vandamme P."/>
            <person name="Eisen J.A."/>
            <person name="Garrity G."/>
            <person name="Hugenholtz P."/>
            <person name="Kyrpides N.C."/>
        </authorList>
    </citation>
    <scope>NUCLEOTIDE SEQUENCE [LARGE SCALE GENOMIC DNA]</scope>
    <source>
        <strain evidence="2 3">VKM Ac-2538</strain>
    </source>
</reference>
<evidence type="ECO:0008006" key="4">
    <source>
        <dbReference type="Google" id="ProtNLM"/>
    </source>
</evidence>
<feature type="transmembrane region" description="Helical" evidence="1">
    <location>
        <begin position="35"/>
        <end position="54"/>
    </location>
</feature>
<keyword evidence="3" id="KW-1185">Reference proteome</keyword>
<sequence length="267" mass="27774">MTTATITVGQRSSHGGLAGAIASEWTKVWSIRSSWLNIVAAALLTALLGVQFGFSTAYDNTHLRPGHVAEQTAVGSVGVSALIIVQVVVAAFALLQVTSEYSTGSIRSTLQWTPVRRNVVLGKAVVLGPVLFAYGLLLGAIAAVSGGLAMDEWADWDLVTLVVDLVSIAAYLTLGGLFTLGIAFVIRSTAGTLTAAFLMLLVLPMMLGQSSLRALVWLAALLPGGAGQNFLSGSSDLLSPTLSFIVLIAWAVGGLALGLRILQRRDA</sequence>
<keyword evidence="1" id="KW-0812">Transmembrane</keyword>
<feature type="transmembrane region" description="Helical" evidence="1">
    <location>
        <begin position="165"/>
        <end position="186"/>
    </location>
</feature>
<comment type="caution">
    <text evidence="2">The sequence shown here is derived from an EMBL/GenBank/DDBJ whole genome shotgun (WGS) entry which is preliminary data.</text>
</comment>
<feature type="transmembrane region" description="Helical" evidence="1">
    <location>
        <begin position="119"/>
        <end position="145"/>
    </location>
</feature>
<evidence type="ECO:0000256" key="1">
    <source>
        <dbReference type="SAM" id="Phobius"/>
    </source>
</evidence>
<evidence type="ECO:0000313" key="3">
    <source>
        <dbReference type="Proteomes" id="UP000295818"/>
    </source>
</evidence>
<feature type="transmembrane region" description="Helical" evidence="1">
    <location>
        <begin position="198"/>
        <end position="222"/>
    </location>
</feature>
<dbReference type="Pfam" id="PF12730">
    <property type="entry name" value="ABC2_membrane_4"/>
    <property type="match status" value="1"/>
</dbReference>
<keyword evidence="1" id="KW-1133">Transmembrane helix</keyword>
<evidence type="ECO:0000313" key="2">
    <source>
        <dbReference type="EMBL" id="TCO19387.1"/>
    </source>
</evidence>
<dbReference type="RefSeq" id="WP_132191156.1">
    <property type="nucleotide sequence ID" value="NZ_SLWM01000010.1"/>
</dbReference>
<accession>A0ABY2BGV8</accession>
<feature type="transmembrane region" description="Helical" evidence="1">
    <location>
        <begin position="74"/>
        <end position="98"/>
    </location>
</feature>
<proteinExistence type="predicted"/>
<gene>
    <name evidence="2" type="ORF">EV644_11027</name>
</gene>
<protein>
    <recommendedName>
        <fullName evidence="4">ABC-2 type transport system permease protein</fullName>
    </recommendedName>
</protein>
<dbReference type="EMBL" id="SLWM01000010">
    <property type="protein sequence ID" value="TCO19387.1"/>
    <property type="molecule type" value="Genomic_DNA"/>
</dbReference>
<feature type="transmembrane region" description="Helical" evidence="1">
    <location>
        <begin position="242"/>
        <end position="262"/>
    </location>
</feature>
<dbReference type="Proteomes" id="UP000295818">
    <property type="component" value="Unassembled WGS sequence"/>
</dbReference>
<organism evidence="2 3">
    <name type="scientific">Kribbella orskensis</name>
    <dbReference type="NCBI Taxonomy" id="2512216"/>
    <lineage>
        <taxon>Bacteria</taxon>
        <taxon>Bacillati</taxon>
        <taxon>Actinomycetota</taxon>
        <taxon>Actinomycetes</taxon>
        <taxon>Propionibacteriales</taxon>
        <taxon>Kribbellaceae</taxon>
        <taxon>Kribbella</taxon>
    </lineage>
</organism>
<name>A0ABY2BGV8_9ACTN</name>